<protein>
    <submittedName>
        <fullName evidence="1">MFS transporter</fullName>
    </submittedName>
</protein>
<proteinExistence type="predicted"/>
<dbReference type="Proteomes" id="UP001364695">
    <property type="component" value="Unassembled WGS sequence"/>
</dbReference>
<evidence type="ECO:0000313" key="1">
    <source>
        <dbReference type="EMBL" id="MEJ7137967.1"/>
    </source>
</evidence>
<keyword evidence="2" id="KW-1185">Reference proteome</keyword>
<organism evidence="1 2">
    <name type="scientific">Amphibiibacter pelophylacis</name>
    <dbReference type="NCBI Taxonomy" id="1799477"/>
    <lineage>
        <taxon>Bacteria</taxon>
        <taxon>Pseudomonadati</taxon>
        <taxon>Pseudomonadota</taxon>
        <taxon>Betaproteobacteria</taxon>
        <taxon>Burkholderiales</taxon>
        <taxon>Sphaerotilaceae</taxon>
        <taxon>Amphibiibacter</taxon>
    </lineage>
</organism>
<gene>
    <name evidence="1" type="ORF">RV045_05915</name>
</gene>
<evidence type="ECO:0000313" key="2">
    <source>
        <dbReference type="Proteomes" id="UP001364695"/>
    </source>
</evidence>
<comment type="caution">
    <text evidence="1">The sequence shown here is derived from an EMBL/GenBank/DDBJ whole genome shotgun (WGS) entry which is preliminary data.</text>
</comment>
<dbReference type="EMBL" id="JAWDIE010000007">
    <property type="protein sequence ID" value="MEJ7137967.1"/>
    <property type="molecule type" value="Genomic_DNA"/>
</dbReference>
<accession>A0ACC6P1I0</accession>
<reference evidence="1" key="1">
    <citation type="submission" date="2023-10" db="EMBL/GenBank/DDBJ databases">
        <title>Amphibacter perezi, gen. nov., sp. nov. a novel taxa of the family Comamonadaceae, class Betaproteobacteria isolated from the skin microbiota of Pelophylax perezi from different populations.</title>
        <authorList>
            <person name="Costa S."/>
            <person name="Proenca D.N."/>
            <person name="Lopes I."/>
            <person name="Morais P.V."/>
        </authorList>
    </citation>
    <scope>NUCLEOTIDE SEQUENCE</scope>
    <source>
        <strain evidence="1">SL12-8</strain>
    </source>
</reference>
<name>A0ACC6P1I0_9BURK</name>
<sequence>MSATATPSALPARPPLYTQLDRSIIWFPLMLVLFEFSVYIGNDMIQPAMLTITQEYGADSAWVPTSMTLYLLGGAVLAWCVGPMSDRWGRRPVMLGGALLYALANFAILLAPTIEAFMAMRFVQGIALCFISAVGYVSIQEAFEEKTAIKVMALMANVAMVAPLLAPLLGAGILSHPLGSWQLIFVLIGAIALISLLGLTRAMPETAVRLEKADTLGQIGRSYLAVLRNRPFLLLALATPLSGLPLLTWIALSPLMLIRDMSLPTWAYGLAQVPVFAGLILGNITLARVTDRVVVGRTIQWAMPLMAVGAALLLACSLAGLGCPLQISLLLGGMAVICFAEGLTFAVLYRLSLMASDAPKGVVAAALSMGVAVLYALGIEGGKLTYVAFGLPGFAVFSALGLLAFAFCVKGVLREAIAARSLDKASAAPMH</sequence>